<proteinExistence type="predicted"/>
<sequence>MDNHNDFCSFDLQPKSPSDSNLLTMCKINNRQSTEIKYDSERQNEDLLVSKLVSNKVEFEKAPKSTDTLFEIPDMPSSAGSSFCRSTTSSSCSTQSTIYGEDAELHSPGIECDVCSSTLTLMSQSYVPSESTSPAVCCSIPIIDETLLVILDSATAILELPPSVTCCSTDCLLKKPFINTDNLTILKDSALVEPLQPISQSIIYTTDINHITDAKIEEV</sequence>
<dbReference type="HOGENOM" id="CLU_1262982_0_0_1"/>
<name>T1J9C6_STRMM</name>
<dbReference type="AlphaFoldDB" id="T1J9C6"/>
<protein>
    <submittedName>
        <fullName evidence="1">Uncharacterized protein</fullName>
    </submittedName>
</protein>
<evidence type="ECO:0000313" key="2">
    <source>
        <dbReference type="Proteomes" id="UP000014500"/>
    </source>
</evidence>
<keyword evidence="2" id="KW-1185">Reference proteome</keyword>
<dbReference type="EnsemblMetazoa" id="SMAR010322-RA">
    <property type="protein sequence ID" value="SMAR010322-PA"/>
    <property type="gene ID" value="SMAR010322"/>
</dbReference>
<dbReference type="EMBL" id="JH431971">
    <property type="status" value="NOT_ANNOTATED_CDS"/>
    <property type="molecule type" value="Genomic_DNA"/>
</dbReference>
<organism evidence="1 2">
    <name type="scientific">Strigamia maritima</name>
    <name type="common">European centipede</name>
    <name type="synonym">Geophilus maritimus</name>
    <dbReference type="NCBI Taxonomy" id="126957"/>
    <lineage>
        <taxon>Eukaryota</taxon>
        <taxon>Metazoa</taxon>
        <taxon>Ecdysozoa</taxon>
        <taxon>Arthropoda</taxon>
        <taxon>Myriapoda</taxon>
        <taxon>Chilopoda</taxon>
        <taxon>Pleurostigmophora</taxon>
        <taxon>Geophilomorpha</taxon>
        <taxon>Linotaeniidae</taxon>
        <taxon>Strigamia</taxon>
    </lineage>
</organism>
<dbReference type="Proteomes" id="UP000014500">
    <property type="component" value="Unassembled WGS sequence"/>
</dbReference>
<reference evidence="2" key="1">
    <citation type="submission" date="2011-05" db="EMBL/GenBank/DDBJ databases">
        <authorList>
            <person name="Richards S.R."/>
            <person name="Qu J."/>
            <person name="Jiang H."/>
            <person name="Jhangiani S.N."/>
            <person name="Agravi P."/>
            <person name="Goodspeed R."/>
            <person name="Gross S."/>
            <person name="Mandapat C."/>
            <person name="Jackson L."/>
            <person name="Mathew T."/>
            <person name="Pu L."/>
            <person name="Thornton R."/>
            <person name="Saada N."/>
            <person name="Wilczek-Boney K.B."/>
            <person name="Lee S."/>
            <person name="Kovar C."/>
            <person name="Wu Y."/>
            <person name="Scherer S.E."/>
            <person name="Worley K.C."/>
            <person name="Muzny D.M."/>
            <person name="Gibbs R."/>
        </authorList>
    </citation>
    <scope>NUCLEOTIDE SEQUENCE</scope>
    <source>
        <strain evidence="2">Brora</strain>
    </source>
</reference>
<reference evidence="1" key="2">
    <citation type="submission" date="2015-02" db="UniProtKB">
        <authorList>
            <consortium name="EnsemblMetazoa"/>
        </authorList>
    </citation>
    <scope>IDENTIFICATION</scope>
</reference>
<evidence type="ECO:0000313" key="1">
    <source>
        <dbReference type="EnsemblMetazoa" id="SMAR010322-PA"/>
    </source>
</evidence>
<accession>T1J9C6</accession>